<organism evidence="1 2">
    <name type="scientific">Enterocloster clostridioformis</name>
    <dbReference type="NCBI Taxonomy" id="1531"/>
    <lineage>
        <taxon>Bacteria</taxon>
        <taxon>Bacillati</taxon>
        <taxon>Bacillota</taxon>
        <taxon>Clostridia</taxon>
        <taxon>Lachnospirales</taxon>
        <taxon>Lachnospiraceae</taxon>
        <taxon>Enterocloster</taxon>
    </lineage>
</organism>
<protein>
    <submittedName>
        <fullName evidence="1">Uncharacterized protein</fullName>
    </submittedName>
</protein>
<dbReference type="AlphaFoldDB" id="A0A174EFB0"/>
<gene>
    <name evidence="1" type="ORF">ERS852480_00917</name>
</gene>
<dbReference type="RefSeq" id="WP_022200482.1">
    <property type="nucleotide sequence ID" value="NZ_CATYWZ010000005.1"/>
</dbReference>
<dbReference type="EMBL" id="CZAB01000005">
    <property type="protein sequence ID" value="CUO34600.1"/>
    <property type="molecule type" value="Genomic_DNA"/>
</dbReference>
<sequence length="65" mass="7460">MTKFKVLTSITDVKKFSELIYDLVIHTETPQELESVLCEDFPEEGLQTLKSIVQKGYPLSLDELQ</sequence>
<reference evidence="1 2" key="1">
    <citation type="submission" date="2015-09" db="EMBL/GenBank/DDBJ databases">
        <authorList>
            <consortium name="Pathogen Informatics"/>
        </authorList>
    </citation>
    <scope>NUCLEOTIDE SEQUENCE [LARGE SCALE GENOMIC DNA]</scope>
    <source>
        <strain evidence="1 2">2789STDY5834865</strain>
    </source>
</reference>
<evidence type="ECO:0000313" key="2">
    <source>
        <dbReference type="Proteomes" id="UP000095512"/>
    </source>
</evidence>
<accession>A0A174EFB0</accession>
<name>A0A174EFB0_9FIRM</name>
<proteinExistence type="predicted"/>
<evidence type="ECO:0000313" key="1">
    <source>
        <dbReference type="EMBL" id="CUO34600.1"/>
    </source>
</evidence>
<dbReference type="Proteomes" id="UP000095512">
    <property type="component" value="Unassembled WGS sequence"/>
</dbReference>